<feature type="binding site" evidence="8">
    <location>
        <position position="243"/>
    </location>
    <ligand>
        <name>Mg(2+)</name>
        <dbReference type="ChEBI" id="CHEBI:18420"/>
    </ligand>
</feature>
<dbReference type="NCBIfam" id="NF008139">
    <property type="entry name" value="PRK10887.1"/>
    <property type="match status" value="1"/>
</dbReference>
<dbReference type="Pfam" id="PF02879">
    <property type="entry name" value="PGM_PMM_II"/>
    <property type="match status" value="1"/>
</dbReference>
<comment type="PTM">
    <text evidence="8">Activated by phosphorylation.</text>
</comment>
<protein>
    <recommendedName>
        <fullName evidence="7 8">Phosphoglucosamine mutase</fullName>
        <ecNumber evidence="6 8">5.4.2.10</ecNumber>
    </recommendedName>
</protein>
<dbReference type="Gene3D" id="3.30.310.50">
    <property type="entry name" value="Alpha-D-phosphohexomutase, C-terminal domain"/>
    <property type="match status" value="1"/>
</dbReference>
<proteinExistence type="inferred from homology"/>
<dbReference type="GO" id="GO:0008966">
    <property type="term" value="F:phosphoglucosamine mutase activity"/>
    <property type="evidence" value="ECO:0007669"/>
    <property type="project" value="UniProtKB-UniRule"/>
</dbReference>
<dbReference type="Pfam" id="PF02878">
    <property type="entry name" value="PGM_PMM_I"/>
    <property type="match status" value="1"/>
</dbReference>
<evidence type="ECO:0000256" key="4">
    <source>
        <dbReference type="ARBA" id="ARBA00022842"/>
    </source>
</evidence>
<dbReference type="AlphaFoldDB" id="A0A227KAD8"/>
<reference evidence="16" key="1">
    <citation type="submission" date="2017-05" db="EMBL/GenBank/DDBJ databases">
        <title>Improved OligoMM genomes.</title>
        <authorList>
            <person name="Garzetti D."/>
        </authorList>
    </citation>
    <scope>NUCLEOTIDE SEQUENCE [LARGE SCALE GENOMIC DNA]</scope>
    <source>
        <strain evidence="16">YL45</strain>
    </source>
</reference>
<dbReference type="InterPro" id="IPR005843">
    <property type="entry name" value="A-D-PHexomutase_C"/>
</dbReference>
<comment type="catalytic activity">
    <reaction evidence="8 10">
        <text>alpha-D-glucosamine 1-phosphate = D-glucosamine 6-phosphate</text>
        <dbReference type="Rhea" id="RHEA:23424"/>
        <dbReference type="ChEBI" id="CHEBI:58516"/>
        <dbReference type="ChEBI" id="CHEBI:58725"/>
        <dbReference type="EC" id="5.4.2.10"/>
    </reaction>
</comment>
<feature type="domain" description="Alpha-D-phosphohexomutase alpha/beta/alpha" evidence="14">
    <location>
        <begin position="259"/>
        <end position="366"/>
    </location>
</feature>
<evidence type="ECO:0000256" key="10">
    <source>
        <dbReference type="RuleBase" id="RU004327"/>
    </source>
</evidence>
<evidence type="ECO:0000256" key="6">
    <source>
        <dbReference type="ARBA" id="ARBA00066330"/>
    </source>
</evidence>
<dbReference type="GO" id="GO:0005829">
    <property type="term" value="C:cytosol"/>
    <property type="evidence" value="ECO:0007669"/>
    <property type="project" value="TreeGrafter"/>
</dbReference>
<comment type="caution">
    <text evidence="15">The sequence shown here is derived from an EMBL/GenBank/DDBJ whole genome shotgun (WGS) entry which is preliminary data.</text>
</comment>
<dbReference type="Proteomes" id="UP000214610">
    <property type="component" value="Unassembled WGS sequence"/>
</dbReference>
<dbReference type="PROSITE" id="PS00710">
    <property type="entry name" value="PGM_PMM"/>
    <property type="match status" value="1"/>
</dbReference>
<evidence type="ECO:0000259" key="14">
    <source>
        <dbReference type="Pfam" id="PF02880"/>
    </source>
</evidence>
<evidence type="ECO:0000313" key="16">
    <source>
        <dbReference type="Proteomes" id="UP000214610"/>
    </source>
</evidence>
<feature type="active site" description="Phosphoserine intermediate" evidence="8">
    <location>
        <position position="104"/>
    </location>
</feature>
<dbReference type="PANTHER" id="PTHR42946">
    <property type="entry name" value="PHOSPHOHEXOSE MUTASE"/>
    <property type="match status" value="1"/>
</dbReference>
<dbReference type="FunFam" id="3.30.310.50:FF:000001">
    <property type="entry name" value="Phosphoglucosamine mutase"/>
    <property type="match status" value="1"/>
</dbReference>
<evidence type="ECO:0000256" key="3">
    <source>
        <dbReference type="ARBA" id="ARBA00022723"/>
    </source>
</evidence>
<dbReference type="InterPro" id="IPR050060">
    <property type="entry name" value="Phosphoglucosamine_mutase"/>
</dbReference>
<sequence length="445" mass="48603">MSRKYFGTDGVRGRVGISPITPEFALLLAQAAGRVLKRQTTDGEVGVFIAKDTRVSGYMLESAMQAGFLSAGVDVVLGGPLPTPAVAYLTRAQRLSAGVVISASHNPFYDNGIKFFSSQGTKLPDDIELQIEKEMDRGYACVDSAQLGKARRLDDASGRYVEFCKSTFPTDMDLRGLKIYVDAANGAAYHIAFDVYHELGASVVCEGNEPNGFNINEGVGATHTETLPERVKKAGCDVGIALDGDADRVIMADTERVYDGDQLLYVMARDRLARGKKIEGVVGTLMTNYAIEKKFGELGLNFFRAKVGDRYVLQLMKEKGLLLGGEGSGHIIVLDKQTTGDGIVSSLQVLAVMKRTHKSLAELLSEVHLSPQILINRRFAEGYKWDQDEVLQKRMAEVSEFLKGRGRILVRASGTEPLIRVMVESSDRDEAKKLAEEVAVIIPTR</sequence>
<dbReference type="Pfam" id="PF02880">
    <property type="entry name" value="PGM_PMM_III"/>
    <property type="match status" value="1"/>
</dbReference>
<feature type="domain" description="Alpha-D-phosphohexomutase C-terminal" evidence="11">
    <location>
        <begin position="374"/>
        <end position="439"/>
    </location>
</feature>
<keyword evidence="5 8" id="KW-0413">Isomerase</keyword>
<dbReference type="GO" id="GO:0005975">
    <property type="term" value="P:carbohydrate metabolic process"/>
    <property type="evidence" value="ECO:0007669"/>
    <property type="project" value="InterPro"/>
</dbReference>
<dbReference type="SUPFAM" id="SSF55957">
    <property type="entry name" value="Phosphoglucomutase, C-terminal domain"/>
    <property type="match status" value="1"/>
</dbReference>
<keyword evidence="4 8" id="KW-0460">Magnesium</keyword>
<dbReference type="GO" id="GO:0000287">
    <property type="term" value="F:magnesium ion binding"/>
    <property type="evidence" value="ECO:0007669"/>
    <property type="project" value="UniProtKB-UniRule"/>
</dbReference>
<dbReference type="CDD" id="cd05802">
    <property type="entry name" value="GlmM"/>
    <property type="match status" value="1"/>
</dbReference>
<keyword evidence="16" id="KW-1185">Reference proteome</keyword>
<evidence type="ECO:0000313" key="15">
    <source>
        <dbReference type="EMBL" id="OXE44288.1"/>
    </source>
</evidence>
<dbReference type="GeneID" id="78362892"/>
<feature type="domain" description="Alpha-D-phosphohexomutase alpha/beta/alpha" evidence="13">
    <location>
        <begin position="159"/>
        <end position="254"/>
    </location>
</feature>
<evidence type="ECO:0000259" key="13">
    <source>
        <dbReference type="Pfam" id="PF02879"/>
    </source>
</evidence>
<organism evidence="15 16">
    <name type="scientific">Turicimonas muris</name>
    <dbReference type="NCBI Taxonomy" id="1796652"/>
    <lineage>
        <taxon>Bacteria</taxon>
        <taxon>Pseudomonadati</taxon>
        <taxon>Pseudomonadota</taxon>
        <taxon>Betaproteobacteria</taxon>
        <taxon>Burkholderiales</taxon>
        <taxon>Sutterellaceae</taxon>
        <taxon>Turicimonas</taxon>
    </lineage>
</organism>
<feature type="modified residue" description="Phosphoserine" evidence="8">
    <location>
        <position position="104"/>
    </location>
</feature>
<evidence type="ECO:0000259" key="12">
    <source>
        <dbReference type="Pfam" id="PF02878"/>
    </source>
</evidence>
<feature type="binding site" description="via phosphate group" evidence="8">
    <location>
        <position position="104"/>
    </location>
    <ligand>
        <name>Mg(2+)</name>
        <dbReference type="ChEBI" id="CHEBI:18420"/>
    </ligand>
</feature>
<dbReference type="InterPro" id="IPR005846">
    <property type="entry name" value="A-D-PHexomutase_a/b/a-III"/>
</dbReference>
<dbReference type="InterPro" id="IPR036900">
    <property type="entry name" value="A-D-PHexomutase_C_sf"/>
</dbReference>
<dbReference type="HAMAP" id="MF_01554_B">
    <property type="entry name" value="GlmM_B"/>
    <property type="match status" value="1"/>
</dbReference>
<dbReference type="EC" id="5.4.2.10" evidence="6 8"/>
<feature type="domain" description="Alpha-D-phosphohexomutase alpha/beta/alpha" evidence="12">
    <location>
        <begin position="3"/>
        <end position="137"/>
    </location>
</feature>
<comment type="similarity">
    <text evidence="1 8 9">Belongs to the phosphohexose mutase family.</text>
</comment>
<evidence type="ECO:0000256" key="2">
    <source>
        <dbReference type="ARBA" id="ARBA00022553"/>
    </source>
</evidence>
<dbReference type="SUPFAM" id="SSF53738">
    <property type="entry name" value="Phosphoglucomutase, first 3 domains"/>
    <property type="match status" value="3"/>
</dbReference>
<comment type="function">
    <text evidence="8 10">Catalyzes the conversion of glucosamine-6-phosphate to glucosamine-1-phosphate.</text>
</comment>
<dbReference type="InterPro" id="IPR005844">
    <property type="entry name" value="A-D-PHexomutase_a/b/a-I"/>
</dbReference>
<comment type="cofactor">
    <cofactor evidence="8">
        <name>Mg(2+)</name>
        <dbReference type="ChEBI" id="CHEBI:18420"/>
    </cofactor>
    <text evidence="8">Binds 1 Mg(2+) ion per subunit.</text>
</comment>
<name>A0A227KAD8_9BURK</name>
<dbReference type="InterPro" id="IPR005845">
    <property type="entry name" value="A-D-PHexomutase_a/b/a-II"/>
</dbReference>
<evidence type="ECO:0000259" key="11">
    <source>
        <dbReference type="Pfam" id="PF00408"/>
    </source>
</evidence>
<dbReference type="FunFam" id="3.40.120.10:FF:000002">
    <property type="entry name" value="Phosphoglucosamine mutase"/>
    <property type="match status" value="1"/>
</dbReference>
<dbReference type="RefSeq" id="WP_066595464.1">
    <property type="nucleotide sequence ID" value="NZ_CAJTBZ010000024.1"/>
</dbReference>
<dbReference type="InterPro" id="IPR016066">
    <property type="entry name" value="A-D-PHexomutase_CS"/>
</dbReference>
<dbReference type="GO" id="GO:0009252">
    <property type="term" value="P:peptidoglycan biosynthetic process"/>
    <property type="evidence" value="ECO:0007669"/>
    <property type="project" value="UniProtKB-ARBA"/>
</dbReference>
<dbReference type="NCBIfam" id="TIGR01455">
    <property type="entry name" value="glmM"/>
    <property type="match status" value="1"/>
</dbReference>
<dbReference type="PRINTS" id="PR00509">
    <property type="entry name" value="PGMPMM"/>
</dbReference>
<evidence type="ECO:0000256" key="5">
    <source>
        <dbReference type="ARBA" id="ARBA00023235"/>
    </source>
</evidence>
<keyword evidence="2 8" id="KW-0597">Phosphoprotein</keyword>
<dbReference type="GO" id="GO:0004615">
    <property type="term" value="F:phosphomannomutase activity"/>
    <property type="evidence" value="ECO:0007669"/>
    <property type="project" value="TreeGrafter"/>
</dbReference>
<evidence type="ECO:0000256" key="1">
    <source>
        <dbReference type="ARBA" id="ARBA00010231"/>
    </source>
</evidence>
<feature type="binding site" evidence="8">
    <location>
        <position position="245"/>
    </location>
    <ligand>
        <name>Mg(2+)</name>
        <dbReference type="ChEBI" id="CHEBI:18420"/>
    </ligand>
</feature>
<dbReference type="Pfam" id="PF00408">
    <property type="entry name" value="PGM_PMM_IV"/>
    <property type="match status" value="1"/>
</dbReference>
<dbReference type="InterPro" id="IPR016055">
    <property type="entry name" value="A-D-PHexomutase_a/b/a-I/II/III"/>
</dbReference>
<dbReference type="InterPro" id="IPR006352">
    <property type="entry name" value="GlmM_bact"/>
</dbReference>
<gene>
    <name evidence="8" type="primary">glmM</name>
    <name evidence="15" type="ORF">ADH67_12875</name>
</gene>
<dbReference type="EMBL" id="NHMP01000015">
    <property type="protein sequence ID" value="OXE44288.1"/>
    <property type="molecule type" value="Genomic_DNA"/>
</dbReference>
<dbReference type="FunFam" id="3.40.120.10:FF:000001">
    <property type="entry name" value="Phosphoglucosamine mutase"/>
    <property type="match status" value="1"/>
</dbReference>
<accession>A0A227KAD8</accession>
<keyword evidence="3 8" id="KW-0479">Metal-binding</keyword>
<evidence type="ECO:0000256" key="7">
    <source>
        <dbReference type="ARBA" id="ARBA00068193"/>
    </source>
</evidence>
<evidence type="ECO:0000256" key="9">
    <source>
        <dbReference type="RuleBase" id="RU004326"/>
    </source>
</evidence>
<dbReference type="InterPro" id="IPR005841">
    <property type="entry name" value="Alpha-D-phosphohexomutase_SF"/>
</dbReference>
<dbReference type="GO" id="GO:0006048">
    <property type="term" value="P:UDP-N-acetylglucosamine biosynthetic process"/>
    <property type="evidence" value="ECO:0007669"/>
    <property type="project" value="TreeGrafter"/>
</dbReference>
<dbReference type="Gene3D" id="3.40.120.10">
    <property type="entry name" value="Alpha-D-Glucose-1,6-Bisphosphate, subunit A, domain 3"/>
    <property type="match status" value="3"/>
</dbReference>
<feature type="binding site" evidence="8">
    <location>
        <position position="247"/>
    </location>
    <ligand>
        <name>Mg(2+)</name>
        <dbReference type="ChEBI" id="CHEBI:18420"/>
    </ligand>
</feature>
<evidence type="ECO:0000256" key="8">
    <source>
        <dbReference type="HAMAP-Rule" id="MF_01554"/>
    </source>
</evidence>
<dbReference type="PANTHER" id="PTHR42946:SF1">
    <property type="entry name" value="PHOSPHOGLUCOMUTASE (ALPHA-D-GLUCOSE-1,6-BISPHOSPHATE-DEPENDENT)"/>
    <property type="match status" value="1"/>
</dbReference>